<evidence type="ECO:0000313" key="3">
    <source>
        <dbReference type="Proteomes" id="UP000316429"/>
    </source>
</evidence>
<evidence type="ECO:0000259" key="1">
    <source>
        <dbReference type="Pfam" id="PF00583"/>
    </source>
</evidence>
<dbReference type="Pfam" id="PF00583">
    <property type="entry name" value="Acetyltransf_1"/>
    <property type="match status" value="1"/>
</dbReference>
<dbReference type="InterPro" id="IPR016181">
    <property type="entry name" value="Acyl_CoA_acyltransferase"/>
</dbReference>
<proteinExistence type="predicted"/>
<accession>A0A504UKH3</accession>
<dbReference type="CDD" id="cd04301">
    <property type="entry name" value="NAT_SF"/>
    <property type="match status" value="1"/>
</dbReference>
<dbReference type="EMBL" id="VFYP01000004">
    <property type="protein sequence ID" value="TPP05892.1"/>
    <property type="molecule type" value="Genomic_DNA"/>
</dbReference>
<protein>
    <submittedName>
        <fullName evidence="2">GNAT family N-acetyltransferase</fullName>
    </submittedName>
</protein>
<reference evidence="2 3" key="1">
    <citation type="submission" date="2019-06" db="EMBL/GenBank/DDBJ databases">
        <title>Rhizobium sp. CL12 isolated from roots of soybean.</title>
        <authorList>
            <person name="Wang C."/>
        </authorList>
    </citation>
    <scope>NUCLEOTIDE SEQUENCE [LARGE SCALE GENOMIC DNA]</scope>
    <source>
        <strain evidence="2 3">CL12</strain>
    </source>
</reference>
<gene>
    <name evidence="2" type="ORF">FJQ55_19325</name>
</gene>
<dbReference type="SUPFAM" id="SSF55729">
    <property type="entry name" value="Acyl-CoA N-acyltransferases (Nat)"/>
    <property type="match status" value="1"/>
</dbReference>
<keyword evidence="3" id="KW-1185">Reference proteome</keyword>
<dbReference type="Proteomes" id="UP000316429">
    <property type="component" value="Unassembled WGS sequence"/>
</dbReference>
<dbReference type="OrthoDB" id="8449247at2"/>
<feature type="domain" description="N-acetyltransferase" evidence="1">
    <location>
        <begin position="45"/>
        <end position="134"/>
    </location>
</feature>
<keyword evidence="2" id="KW-0808">Transferase</keyword>
<comment type="caution">
    <text evidence="2">The sequence shown here is derived from an EMBL/GenBank/DDBJ whole genome shotgun (WGS) entry which is preliminary data.</text>
</comment>
<sequence length="320" mass="35351">MTKALVRRAAFMTLKIHVEEPLALNAELTSNLASLAFQKDGPALSAQRFAWTYTRGYDDVKVVSAFSDGSKIGQLGCLFKTFVLNDRECTAAELVDLFVSPDYRSTKVASLLYKEMKTIVAQKDAQLIFAYANAGASVLNRRHFRMDEATSLPVRLGLAPPLSFLRPGRLVSVRNDIEGVAQACIQCASPEASGIRLSLEQMKRRISSPVYRYLCATDGEVAILASPRIIRSVPLLLICATFAPARVGSSRSIRHLVHSLCRATSQSAYLYVGWNDAIGQGPGLGMPERLLKDKFVIQSNFLAQNRNRIERFELLDVDYG</sequence>
<name>A0A504UKH3_9HYPH</name>
<dbReference type="Gene3D" id="3.40.630.30">
    <property type="match status" value="1"/>
</dbReference>
<dbReference type="AlphaFoldDB" id="A0A504UKH3"/>
<evidence type="ECO:0000313" key="2">
    <source>
        <dbReference type="EMBL" id="TPP05892.1"/>
    </source>
</evidence>
<dbReference type="RefSeq" id="WP_140831034.1">
    <property type="nucleotide sequence ID" value="NZ_VFYP01000004.1"/>
</dbReference>
<dbReference type="GO" id="GO:0016747">
    <property type="term" value="F:acyltransferase activity, transferring groups other than amino-acyl groups"/>
    <property type="evidence" value="ECO:0007669"/>
    <property type="project" value="InterPro"/>
</dbReference>
<dbReference type="InterPro" id="IPR000182">
    <property type="entry name" value="GNAT_dom"/>
</dbReference>
<organism evidence="2 3">
    <name type="scientific">Rhizobium glycinendophyticum</name>
    <dbReference type="NCBI Taxonomy" id="2589807"/>
    <lineage>
        <taxon>Bacteria</taxon>
        <taxon>Pseudomonadati</taxon>
        <taxon>Pseudomonadota</taxon>
        <taxon>Alphaproteobacteria</taxon>
        <taxon>Hyphomicrobiales</taxon>
        <taxon>Rhizobiaceae</taxon>
        <taxon>Rhizobium/Agrobacterium group</taxon>
        <taxon>Rhizobium</taxon>
    </lineage>
</organism>